<sequence length="73" mass="7973">MGVFEEQAKGKSDWTDQDLLTYAEAEERLVAQQAELEATVAAGGTDEVRRRLEQVTTLLETFRARRGASGGAS</sequence>
<proteinExistence type="predicted"/>
<accession>A0ABZ1IDN8</accession>
<keyword evidence="2" id="KW-1185">Reference proteome</keyword>
<dbReference type="RefSeq" id="WP_326835386.1">
    <property type="nucleotide sequence ID" value="NZ_CP142149.1"/>
</dbReference>
<protein>
    <submittedName>
        <fullName evidence="1">Uncharacterized protein</fullName>
    </submittedName>
</protein>
<reference evidence="1 2" key="1">
    <citation type="journal article" date="2015" name="Int. J. Syst. Evol. Microbiol.">
        <title>Amycolatopsis rhabdoformis sp. nov., an actinomycete isolated from a tropical forest soil.</title>
        <authorList>
            <person name="Souza W.R."/>
            <person name="Silva R.E."/>
            <person name="Goodfellow M."/>
            <person name="Busarakam K."/>
            <person name="Figueiro F.S."/>
            <person name="Ferreira D."/>
            <person name="Rodrigues-Filho E."/>
            <person name="Moraes L.A.B."/>
            <person name="Zucchi T.D."/>
        </authorList>
    </citation>
    <scope>NUCLEOTIDE SEQUENCE [LARGE SCALE GENOMIC DNA]</scope>
    <source>
        <strain evidence="1 2">NCIMB 14900</strain>
    </source>
</reference>
<gene>
    <name evidence="1" type="ORF">VSH64_10725</name>
</gene>
<evidence type="ECO:0000313" key="1">
    <source>
        <dbReference type="EMBL" id="WSE32579.1"/>
    </source>
</evidence>
<organism evidence="1 2">
    <name type="scientific">Amycolatopsis rhabdoformis</name>
    <dbReference type="NCBI Taxonomy" id="1448059"/>
    <lineage>
        <taxon>Bacteria</taxon>
        <taxon>Bacillati</taxon>
        <taxon>Actinomycetota</taxon>
        <taxon>Actinomycetes</taxon>
        <taxon>Pseudonocardiales</taxon>
        <taxon>Pseudonocardiaceae</taxon>
        <taxon>Amycolatopsis</taxon>
    </lineage>
</organism>
<dbReference type="EMBL" id="CP142149">
    <property type="protein sequence ID" value="WSE32579.1"/>
    <property type="molecule type" value="Genomic_DNA"/>
</dbReference>
<name>A0ABZ1IDN8_9PSEU</name>
<dbReference type="Proteomes" id="UP001330812">
    <property type="component" value="Chromosome"/>
</dbReference>
<evidence type="ECO:0000313" key="2">
    <source>
        <dbReference type="Proteomes" id="UP001330812"/>
    </source>
</evidence>